<dbReference type="EMBL" id="CP098494">
    <property type="protein sequence ID" value="USA62091.1"/>
    <property type="molecule type" value="Genomic_DNA"/>
</dbReference>
<reference evidence="2 3" key="1">
    <citation type="submission" date="2022-06" db="EMBL/GenBank/DDBJ databases">
        <authorList>
            <person name="Liu G."/>
        </authorList>
    </citation>
    <scope>NUCLEOTIDE SEQUENCE [LARGE SCALE GENOMIC DNA]</scope>
    <source>
        <strain evidence="2 3">E4</strain>
    </source>
</reference>
<proteinExistence type="predicted"/>
<dbReference type="Proteomes" id="UP001056619">
    <property type="component" value="Chromosome"/>
</dbReference>
<evidence type="ECO:0000256" key="1">
    <source>
        <dbReference type="SAM" id="MobiDB-lite"/>
    </source>
</evidence>
<evidence type="ECO:0000313" key="2">
    <source>
        <dbReference type="EMBL" id="USA62091.1"/>
    </source>
</evidence>
<keyword evidence="3" id="KW-1185">Reference proteome</keyword>
<dbReference type="Pfam" id="PF13376">
    <property type="entry name" value="OmdA"/>
    <property type="match status" value="1"/>
</dbReference>
<organism evidence="2 3">
    <name type="scientific">Qipengyuania citrea</name>
    <dbReference type="NCBI Taxonomy" id="225971"/>
    <lineage>
        <taxon>Bacteria</taxon>
        <taxon>Pseudomonadati</taxon>
        <taxon>Pseudomonadota</taxon>
        <taxon>Alphaproteobacteria</taxon>
        <taxon>Sphingomonadales</taxon>
        <taxon>Erythrobacteraceae</taxon>
        <taxon>Qipengyuania</taxon>
    </lineage>
</organism>
<sequence>MAKAADPDFRHQLTPELKAMLDGDASLSAKWEALTPLARNEWICWTLSAKQEATREKRRERLHEEILAGKSAHAAGPAARTGAKARASSSTHDPLASSPPLVACYA</sequence>
<evidence type="ECO:0000313" key="3">
    <source>
        <dbReference type="Proteomes" id="UP001056619"/>
    </source>
</evidence>
<protein>
    <submittedName>
        <fullName evidence="2">YdeI/OmpD-associated family protein</fullName>
    </submittedName>
</protein>
<gene>
    <name evidence="2" type="ORF">NCF85_03680</name>
</gene>
<feature type="compositionally biased region" description="Low complexity" evidence="1">
    <location>
        <begin position="68"/>
        <end position="91"/>
    </location>
</feature>
<name>A0ABY4U7L4_9SPHN</name>
<feature type="region of interest" description="Disordered" evidence="1">
    <location>
        <begin position="66"/>
        <end position="106"/>
    </location>
</feature>
<accession>A0ABY4U7L4</accession>
<dbReference type="RefSeq" id="WP_301642563.1">
    <property type="nucleotide sequence ID" value="NZ_CP098494.1"/>
</dbReference>